<name>A0A835MD28_9MAGN</name>
<keyword evidence="3" id="KW-1185">Reference proteome</keyword>
<evidence type="ECO:0000313" key="2">
    <source>
        <dbReference type="EMBL" id="KAF9622629.1"/>
    </source>
</evidence>
<reference evidence="2 3" key="1">
    <citation type="submission" date="2020-10" db="EMBL/GenBank/DDBJ databases">
        <title>The Coptis chinensis genome and diversification of protoberbering-type alkaloids.</title>
        <authorList>
            <person name="Wang B."/>
            <person name="Shu S."/>
            <person name="Song C."/>
            <person name="Liu Y."/>
        </authorList>
    </citation>
    <scope>NUCLEOTIDE SEQUENCE [LARGE SCALE GENOMIC DNA]</scope>
    <source>
        <strain evidence="2">HL-2020</strain>
        <tissue evidence="2">Leaf</tissue>
    </source>
</reference>
<sequence length="230" mass="25927">MESPDHGTLSLIKRGSKKHVRALESKAREEEEKGKKEEQKRKKAEEKGKEERKKRKELKNKYKELEAKFNDRLTSPASEKIASNSHKSDNRDHIPPLGGAHSKRKPKNKEEKSRLLETNSEPDFRKVHAKGTSHSPLPNPMLPLGKEKIGQPSKSKGDKTKSAGHNKGSQLCTSFGAMIGTIIQSGRLKFPYGQELFGDNIEFSYIETNDVKDVCNLESVESPCMVAYMR</sequence>
<accession>A0A835MD28</accession>
<feature type="compositionally biased region" description="Basic and acidic residues" evidence="1">
    <location>
        <begin position="59"/>
        <end position="71"/>
    </location>
</feature>
<feature type="region of interest" description="Disordered" evidence="1">
    <location>
        <begin position="1"/>
        <end position="170"/>
    </location>
</feature>
<evidence type="ECO:0000256" key="1">
    <source>
        <dbReference type="SAM" id="MobiDB-lite"/>
    </source>
</evidence>
<proteinExistence type="predicted"/>
<feature type="compositionally biased region" description="Polar residues" evidence="1">
    <location>
        <begin position="72"/>
        <end position="85"/>
    </location>
</feature>
<feature type="compositionally biased region" description="Basic and acidic residues" evidence="1">
    <location>
        <begin position="145"/>
        <end position="161"/>
    </location>
</feature>
<protein>
    <submittedName>
        <fullName evidence="2">Uncharacterized protein</fullName>
    </submittedName>
</protein>
<dbReference type="Proteomes" id="UP000631114">
    <property type="component" value="Unassembled WGS sequence"/>
</dbReference>
<feature type="compositionally biased region" description="Basic and acidic residues" evidence="1">
    <location>
        <begin position="21"/>
        <end position="51"/>
    </location>
</feature>
<dbReference type="EMBL" id="JADFTS010000002">
    <property type="protein sequence ID" value="KAF9622629.1"/>
    <property type="molecule type" value="Genomic_DNA"/>
</dbReference>
<gene>
    <name evidence="2" type="ORF">IFM89_032528</name>
</gene>
<dbReference type="AlphaFoldDB" id="A0A835MD28"/>
<evidence type="ECO:0000313" key="3">
    <source>
        <dbReference type="Proteomes" id="UP000631114"/>
    </source>
</evidence>
<organism evidence="2 3">
    <name type="scientific">Coptis chinensis</name>
    <dbReference type="NCBI Taxonomy" id="261450"/>
    <lineage>
        <taxon>Eukaryota</taxon>
        <taxon>Viridiplantae</taxon>
        <taxon>Streptophyta</taxon>
        <taxon>Embryophyta</taxon>
        <taxon>Tracheophyta</taxon>
        <taxon>Spermatophyta</taxon>
        <taxon>Magnoliopsida</taxon>
        <taxon>Ranunculales</taxon>
        <taxon>Ranunculaceae</taxon>
        <taxon>Coptidoideae</taxon>
        <taxon>Coptis</taxon>
    </lineage>
</organism>
<comment type="caution">
    <text evidence="2">The sequence shown here is derived from an EMBL/GenBank/DDBJ whole genome shotgun (WGS) entry which is preliminary data.</text>
</comment>